<name>A0A0R1UWD9_9LACO</name>
<dbReference type="EMBL" id="AZFQ01000054">
    <property type="protein sequence ID" value="KRL96964.1"/>
    <property type="molecule type" value="Genomic_DNA"/>
</dbReference>
<comment type="caution">
    <text evidence="1">The sequence shown here is derived from an EMBL/GenBank/DDBJ whole genome shotgun (WGS) entry which is preliminary data.</text>
</comment>
<dbReference type="Proteomes" id="UP000051166">
    <property type="component" value="Unassembled WGS sequence"/>
</dbReference>
<keyword evidence="2" id="KW-1185">Reference proteome</keyword>
<protein>
    <recommendedName>
        <fullName evidence="3">MaoC-like domain-containing protein</fullName>
    </recommendedName>
</protein>
<sequence>MVIAGDQNPKHKGAQGIVPGNLLLGYLEKECSARFCKSPQKMALIFHNVIKVNTVIKLKITRTQVEVTDPNGYSKYITGTWE</sequence>
<dbReference type="PATRIC" id="fig|1423801.4.peg.1949"/>
<organism evidence="1 2">
    <name type="scientific">Liquorilactobacillus satsumensis DSM 16230 = JCM 12392</name>
    <dbReference type="NCBI Taxonomy" id="1423801"/>
    <lineage>
        <taxon>Bacteria</taxon>
        <taxon>Bacillati</taxon>
        <taxon>Bacillota</taxon>
        <taxon>Bacilli</taxon>
        <taxon>Lactobacillales</taxon>
        <taxon>Lactobacillaceae</taxon>
        <taxon>Liquorilactobacillus</taxon>
    </lineage>
</organism>
<gene>
    <name evidence="1" type="ORF">FD50_GL001908</name>
</gene>
<evidence type="ECO:0000313" key="1">
    <source>
        <dbReference type="EMBL" id="KRL96964.1"/>
    </source>
</evidence>
<proteinExistence type="predicted"/>
<dbReference type="STRING" id="1423801.FD50_GL001908"/>
<reference evidence="1 2" key="1">
    <citation type="journal article" date="2015" name="Genome Announc.">
        <title>Expanding the biotechnology potential of lactobacilli through comparative genomics of 213 strains and associated genera.</title>
        <authorList>
            <person name="Sun Z."/>
            <person name="Harris H.M."/>
            <person name="McCann A."/>
            <person name="Guo C."/>
            <person name="Argimon S."/>
            <person name="Zhang W."/>
            <person name="Yang X."/>
            <person name="Jeffery I.B."/>
            <person name="Cooney J.C."/>
            <person name="Kagawa T.F."/>
            <person name="Liu W."/>
            <person name="Song Y."/>
            <person name="Salvetti E."/>
            <person name="Wrobel A."/>
            <person name="Rasinkangas P."/>
            <person name="Parkhill J."/>
            <person name="Rea M.C."/>
            <person name="O'Sullivan O."/>
            <person name="Ritari J."/>
            <person name="Douillard F.P."/>
            <person name="Paul Ross R."/>
            <person name="Yang R."/>
            <person name="Briner A.E."/>
            <person name="Felis G.E."/>
            <person name="de Vos W.M."/>
            <person name="Barrangou R."/>
            <person name="Klaenhammer T.R."/>
            <person name="Caufield P.W."/>
            <person name="Cui Y."/>
            <person name="Zhang H."/>
            <person name="O'Toole P.W."/>
        </authorList>
    </citation>
    <scope>NUCLEOTIDE SEQUENCE [LARGE SCALE GENOMIC DNA]</scope>
    <source>
        <strain evidence="1 2">DSM 16230</strain>
    </source>
</reference>
<evidence type="ECO:0000313" key="2">
    <source>
        <dbReference type="Proteomes" id="UP000051166"/>
    </source>
</evidence>
<evidence type="ECO:0008006" key="3">
    <source>
        <dbReference type="Google" id="ProtNLM"/>
    </source>
</evidence>
<accession>A0A0R1UWD9</accession>
<dbReference type="AlphaFoldDB" id="A0A0R1UWD9"/>